<dbReference type="SMART" id="SM01253">
    <property type="entry name" value="Kin17_mid"/>
    <property type="match status" value="1"/>
</dbReference>
<dbReference type="PANTHER" id="PTHR12805:SF0">
    <property type="entry name" value="DNA_RNA-BINDING PROTEIN KIN17"/>
    <property type="match status" value="1"/>
</dbReference>
<keyword evidence="2" id="KW-0479">Metal-binding</keyword>
<feature type="region of interest" description="Disordered" evidence="5">
    <location>
        <begin position="152"/>
        <end position="198"/>
    </location>
</feature>
<dbReference type="Pfam" id="PF18131">
    <property type="entry name" value="KN17_SH3"/>
    <property type="match status" value="1"/>
</dbReference>
<dbReference type="FunFam" id="1.10.10.2030:FF:000001">
    <property type="entry name" value="DNA/RNA-binding protein KIN17, putative"/>
    <property type="match status" value="1"/>
</dbReference>
<organism evidence="7">
    <name type="scientific">Rhizochromulina marina</name>
    <dbReference type="NCBI Taxonomy" id="1034831"/>
    <lineage>
        <taxon>Eukaryota</taxon>
        <taxon>Sar</taxon>
        <taxon>Stramenopiles</taxon>
        <taxon>Ochrophyta</taxon>
        <taxon>Dictyochophyceae</taxon>
        <taxon>Rhizochromulinales</taxon>
        <taxon>Rhizochromulina</taxon>
    </lineage>
</organism>
<keyword evidence="3" id="KW-0863">Zinc-finger</keyword>
<dbReference type="InterPro" id="IPR041330">
    <property type="entry name" value="KN17_SH3"/>
</dbReference>
<gene>
    <name evidence="7" type="ORF">RMAR1173_LOCUS4438</name>
    <name evidence="8" type="ORF">RMAR1173_LOCUS4439</name>
</gene>
<dbReference type="Gene3D" id="2.30.30.30">
    <property type="match status" value="1"/>
</dbReference>
<dbReference type="GO" id="GO:0005634">
    <property type="term" value="C:nucleus"/>
    <property type="evidence" value="ECO:0007669"/>
    <property type="project" value="TreeGrafter"/>
</dbReference>
<evidence type="ECO:0000256" key="5">
    <source>
        <dbReference type="SAM" id="MobiDB-lite"/>
    </source>
</evidence>
<dbReference type="Gene3D" id="2.30.30.140">
    <property type="match status" value="1"/>
</dbReference>
<dbReference type="InterPro" id="IPR014722">
    <property type="entry name" value="Rib_uL2_dom2"/>
</dbReference>
<proteinExistence type="inferred from homology"/>
<evidence type="ECO:0000259" key="6">
    <source>
        <dbReference type="SMART" id="SM01253"/>
    </source>
</evidence>
<evidence type="ECO:0000313" key="8">
    <source>
        <dbReference type="EMBL" id="CAD9670752.1"/>
    </source>
</evidence>
<dbReference type="Pfam" id="PF25092">
    <property type="entry name" value="SH3_KIN17_C"/>
    <property type="match status" value="1"/>
</dbReference>
<dbReference type="EMBL" id="HBHJ01006827">
    <property type="protein sequence ID" value="CAD9670749.1"/>
    <property type="molecule type" value="Transcribed_RNA"/>
</dbReference>
<sequence>MPKHGFLTPKAIGNRIKAKGLQKLRWYCEMCQKQCRDENGFKCHQTSEGHLRQMRIYADNPGKVMDQYSKEFEEYFLETLSRHHNTKRVHANLVYKEYIGDKHHVHMNATKWTTLTNFVLYLGKTGKVVADETEKGWYIQWIDRDPAVVARQQAAEKKRKHEMDDEARRQKEVARRVQAAGAAEEPDAPQASELSRGAPDEKVSLQLGKASTATATVRSAKKPRLGASSAFGDAEVVDDGPKAGAGLGSAKPKFNAMQALMQQEEKRKQASLVAEEKQQRKDYWLHTGIVVKVINKKLAEGKYYKGKGDVVKVIDKYVGVVEMHHGGDRLQLDQDDVETVIPNQGGRVRILNGRGRGCIGEVVRIDIDKFAVSVRVLEGDRRGQTLDNIVYEDVSKVASA</sequence>
<dbReference type="CDD" id="cd13155">
    <property type="entry name" value="KOW_KIN17"/>
    <property type="match status" value="1"/>
</dbReference>
<evidence type="ECO:0000256" key="1">
    <source>
        <dbReference type="ARBA" id="ARBA00008517"/>
    </source>
</evidence>
<dbReference type="InterPro" id="IPR036236">
    <property type="entry name" value="Znf_C2H2_sf"/>
</dbReference>
<name>A0A6U0Y7K8_9STRA</name>
<dbReference type="AlphaFoldDB" id="A0A6U0Y7K8"/>
<dbReference type="InterPro" id="IPR038254">
    <property type="entry name" value="KIN17_WH-like_sf"/>
</dbReference>
<feature type="compositionally biased region" description="Basic and acidic residues" evidence="5">
    <location>
        <begin position="161"/>
        <end position="175"/>
    </location>
</feature>
<dbReference type="InterPro" id="IPR056767">
    <property type="entry name" value="C2H2-Znf_KIN17"/>
</dbReference>
<dbReference type="GO" id="GO:0008270">
    <property type="term" value="F:zinc ion binding"/>
    <property type="evidence" value="ECO:0007669"/>
    <property type="project" value="UniProtKB-KW"/>
</dbReference>
<dbReference type="Pfam" id="PF10357">
    <property type="entry name" value="WH_KIN17"/>
    <property type="match status" value="1"/>
</dbReference>
<accession>A0A6U0Y7K8</accession>
<protein>
    <recommendedName>
        <fullName evidence="6">DNA/RNA-binding protein Kin17 WH-like domain-containing protein</fullName>
    </recommendedName>
</protein>
<dbReference type="Gene3D" id="1.10.10.2030">
    <property type="entry name" value="DNA/RNA-binding protein Kin17, conserved domain"/>
    <property type="match status" value="1"/>
</dbReference>
<reference evidence="7" key="1">
    <citation type="submission" date="2021-01" db="EMBL/GenBank/DDBJ databases">
        <authorList>
            <person name="Corre E."/>
            <person name="Pelletier E."/>
            <person name="Niang G."/>
            <person name="Scheremetjew M."/>
            <person name="Finn R."/>
            <person name="Kale V."/>
            <person name="Holt S."/>
            <person name="Cochrane G."/>
            <person name="Meng A."/>
            <person name="Brown T."/>
            <person name="Cohen L."/>
        </authorList>
    </citation>
    <scope>NUCLEOTIDE SEQUENCE</scope>
    <source>
        <strain evidence="7">CCMP1243</strain>
    </source>
</reference>
<evidence type="ECO:0000256" key="4">
    <source>
        <dbReference type="ARBA" id="ARBA00022833"/>
    </source>
</evidence>
<evidence type="ECO:0000256" key="2">
    <source>
        <dbReference type="ARBA" id="ARBA00022723"/>
    </source>
</evidence>
<dbReference type="InterPro" id="IPR019447">
    <property type="entry name" value="DNA/RNA-bd_Kin17_WH-like_dom"/>
</dbReference>
<dbReference type="InterPro" id="IPR037321">
    <property type="entry name" value="KIN17-like"/>
</dbReference>
<dbReference type="GO" id="GO:0006974">
    <property type="term" value="P:DNA damage response"/>
    <property type="evidence" value="ECO:0007669"/>
    <property type="project" value="TreeGrafter"/>
</dbReference>
<keyword evidence="4" id="KW-0862">Zinc</keyword>
<dbReference type="Pfam" id="PF25095">
    <property type="entry name" value="C2H2-zf_KIN17"/>
    <property type="match status" value="1"/>
</dbReference>
<evidence type="ECO:0000313" key="7">
    <source>
        <dbReference type="EMBL" id="CAD9670749.1"/>
    </source>
</evidence>
<evidence type="ECO:0000256" key="3">
    <source>
        <dbReference type="ARBA" id="ARBA00022771"/>
    </source>
</evidence>
<dbReference type="GO" id="GO:0006260">
    <property type="term" value="P:DNA replication"/>
    <property type="evidence" value="ECO:0007669"/>
    <property type="project" value="TreeGrafter"/>
</dbReference>
<dbReference type="GO" id="GO:0003690">
    <property type="term" value="F:double-stranded DNA binding"/>
    <property type="evidence" value="ECO:0007669"/>
    <property type="project" value="TreeGrafter"/>
</dbReference>
<comment type="similarity">
    <text evidence="1">Belongs to the KIN17 family.</text>
</comment>
<dbReference type="PANTHER" id="PTHR12805">
    <property type="entry name" value="KIN17 KIN, ANTIGENIC DETERMINANT OF RECA PROTEIN HOMOLOG"/>
    <property type="match status" value="1"/>
</dbReference>
<dbReference type="InterPro" id="IPR041995">
    <property type="entry name" value="KOW_KIN17"/>
</dbReference>
<dbReference type="SUPFAM" id="SSF57667">
    <property type="entry name" value="beta-beta-alpha zinc fingers"/>
    <property type="match status" value="1"/>
</dbReference>
<dbReference type="EMBL" id="HBHJ01006828">
    <property type="protein sequence ID" value="CAD9670752.1"/>
    <property type="molecule type" value="Transcribed_RNA"/>
</dbReference>
<feature type="domain" description="DNA/RNA-binding protein Kin17 WH-like" evidence="6">
    <location>
        <begin position="52"/>
        <end position="178"/>
    </location>
</feature>